<evidence type="ECO:0000256" key="1">
    <source>
        <dbReference type="SAM" id="MobiDB-lite"/>
    </source>
</evidence>
<feature type="compositionally biased region" description="Basic and acidic residues" evidence="1">
    <location>
        <begin position="232"/>
        <end position="243"/>
    </location>
</feature>
<accession>A0AAD9P9L8</accession>
<feature type="compositionally biased region" description="Acidic residues" evidence="1">
    <location>
        <begin position="1561"/>
        <end position="1573"/>
    </location>
</feature>
<feature type="compositionally biased region" description="Polar residues" evidence="1">
    <location>
        <begin position="1336"/>
        <end position="1351"/>
    </location>
</feature>
<feature type="region of interest" description="Disordered" evidence="1">
    <location>
        <begin position="1315"/>
        <end position="1351"/>
    </location>
</feature>
<feature type="compositionally biased region" description="Basic and acidic residues" evidence="1">
    <location>
        <begin position="72"/>
        <end position="83"/>
    </location>
</feature>
<evidence type="ECO:0000313" key="3">
    <source>
        <dbReference type="Proteomes" id="UP001209878"/>
    </source>
</evidence>
<feature type="compositionally biased region" description="Polar residues" evidence="1">
    <location>
        <begin position="119"/>
        <end position="128"/>
    </location>
</feature>
<dbReference type="Proteomes" id="UP001209878">
    <property type="component" value="Unassembled WGS sequence"/>
</dbReference>
<feature type="region of interest" description="Disordered" evidence="1">
    <location>
        <begin position="112"/>
        <end position="149"/>
    </location>
</feature>
<feature type="compositionally biased region" description="Low complexity" evidence="1">
    <location>
        <begin position="1480"/>
        <end position="1497"/>
    </location>
</feature>
<comment type="caution">
    <text evidence="2">The sequence shown here is derived from an EMBL/GenBank/DDBJ whole genome shotgun (WGS) entry which is preliminary data.</text>
</comment>
<proteinExistence type="predicted"/>
<evidence type="ECO:0000313" key="2">
    <source>
        <dbReference type="EMBL" id="KAK2190663.1"/>
    </source>
</evidence>
<feature type="region of interest" description="Disordered" evidence="1">
    <location>
        <begin position="1516"/>
        <end position="1577"/>
    </location>
</feature>
<feature type="region of interest" description="Disordered" evidence="1">
    <location>
        <begin position="203"/>
        <end position="255"/>
    </location>
</feature>
<feature type="compositionally biased region" description="Acidic residues" evidence="1">
    <location>
        <begin position="774"/>
        <end position="794"/>
    </location>
</feature>
<feature type="region of interest" description="Disordered" evidence="1">
    <location>
        <begin position="769"/>
        <end position="841"/>
    </location>
</feature>
<feature type="region of interest" description="Disordered" evidence="1">
    <location>
        <begin position="547"/>
        <end position="570"/>
    </location>
</feature>
<feature type="region of interest" description="Disordered" evidence="1">
    <location>
        <begin position="643"/>
        <end position="690"/>
    </location>
</feature>
<feature type="compositionally biased region" description="Polar residues" evidence="1">
    <location>
        <begin position="203"/>
        <end position="215"/>
    </location>
</feature>
<feature type="region of interest" description="Disordered" evidence="1">
    <location>
        <begin position="1018"/>
        <end position="1075"/>
    </location>
</feature>
<dbReference type="EMBL" id="JAODUO010000073">
    <property type="protein sequence ID" value="KAK2190663.1"/>
    <property type="molecule type" value="Genomic_DNA"/>
</dbReference>
<feature type="compositionally biased region" description="Basic and acidic residues" evidence="1">
    <location>
        <begin position="1317"/>
        <end position="1327"/>
    </location>
</feature>
<organism evidence="2 3">
    <name type="scientific">Ridgeia piscesae</name>
    <name type="common">Tubeworm</name>
    <dbReference type="NCBI Taxonomy" id="27915"/>
    <lineage>
        <taxon>Eukaryota</taxon>
        <taxon>Metazoa</taxon>
        <taxon>Spiralia</taxon>
        <taxon>Lophotrochozoa</taxon>
        <taxon>Annelida</taxon>
        <taxon>Polychaeta</taxon>
        <taxon>Sedentaria</taxon>
        <taxon>Canalipalpata</taxon>
        <taxon>Sabellida</taxon>
        <taxon>Siboglinidae</taxon>
        <taxon>Ridgeia</taxon>
    </lineage>
</organism>
<feature type="region of interest" description="Disordered" evidence="1">
    <location>
        <begin position="1"/>
        <end position="99"/>
    </location>
</feature>
<feature type="compositionally biased region" description="Low complexity" evidence="1">
    <location>
        <begin position="1529"/>
        <end position="1544"/>
    </location>
</feature>
<feature type="compositionally biased region" description="Polar residues" evidence="1">
    <location>
        <begin position="29"/>
        <end position="43"/>
    </location>
</feature>
<gene>
    <name evidence="2" type="ORF">NP493_72g05027</name>
</gene>
<feature type="compositionally biased region" description="Polar residues" evidence="1">
    <location>
        <begin position="1167"/>
        <end position="1193"/>
    </location>
</feature>
<sequence>MNGSLPADELREDSAAPSAPGTCSGGHSTGTIGSNQSLVSGETTADPRSDKQLSLEMAGPEVTKDTAATGSKQEDCADQRHSSAETLGSHSLETKAADRMPATTVIHQNMTIPEPSAARPSNNSQTKRSATDPALAGGPSCGSNESRSGVTPAVGHFKAGLCTPSLPVTSGSNISELNSASANAAGQIVETCGQSNVLLTQEQSVGGTQPVQTVDTAGPGFVESPSALHQAVRGDRDSAKDSLVDDTGVCKQPSDVQGRREVCDSRLDYSNGQLEQQQAIVAGVCDQQHDLHTDQSGGHDRSVTVCSVGADLTATRASEGETAASVGPTPCDRNIPDSCLVTPVTDAGDLCIGVDGSQSETVLDLQETFAAETSVPEQNRQATVTPDRRHPCDTQVDTDSVTTCNRNPEFIASAKHSHDVTGECLVDNVRHLEDTQLELYSINGDPHSNKALCAPAVTNKTAPVLEDVSAASGRMAGQLVAADTTGDGKLPSGVDTNEAEDASTCITVTLQSEVAQQDICHTEGRTDSPETDQSTDNLVKSRLHLQPARDDDEALFEGSSDVTPPLPSDTDAGSYELVHFKAPELARCVHRCIGEDDVKKMESLEKSAIIFMMDKDFEELIQNVVQEGWEYATVADAGGNSVNGVSHGEEEEVSQHATDGDEADESGEDIGTKPLKSNNTAMTRKESNLSMLVNVGEDQDEVMSDDEGDDSDRDVIADMVDWRDITMVGDVMLNQIPEWGTDSANPSMIPNIDEEPEELVEEDIEFMHGISTEDSPDEEEDDSGDDESDDDDEPGTNLKPASKSDPQQRGTVQGRPEDKRSSPTASGGLTSPGGKKMDSEVSISFDDGYCTMMLMMPDVNDASNVTVAVHDTSNEDTEHDVSFSALGDVEECGVLRERTGSVPVDTVSTQGDGPEDHTQHDFAPVGMSTPHGTGQYMSRPITAGTPSDEQDPLRRDHGSFMLLQYKEPEGGVVRETEGVVQPLELSRILHMINSDFEELANVVAREGWEYATITSTGDASDEATLAEASTTEPTEVPSDDEPEVTSLPRKASSMSMFVNTGDEDDQQMSDDDEDTEVERLYRGHDRMRLLQHDGSRSRNTSVLSTLGDEPEDINEDEIEFMRQELPGRANFTIGTIECLANNDIDEESETATEAPADGQLPNDAAASVSNTVSGQQQPGVYSETKQANATPNGNVPCMKSTGERGKKSSVLVDTKVIGFDIQPDRPDMSLRQPELQHDVLFETQSRYNYFRDNRAPLLTADVQILGVQPPMTTPQPRQTPAIQEPILRDQPTAPCQQHLKFSSLDIEIKPLKSRRLVGGEDQGRSESEDGEEAASLDTNEQGIVECGSQSEGVILDPRRRVNIAGTSVSGGAYLGMAGPNMTSPSDVAQQVGTGEVVEGCTEETPGKPVCADSMESVDTVIEAAAEGVDTDKTAAAAQLSDEHVSEAIKSRLAWMHLFGMPLDDVCLLPKRYQTVETQTSFDSLSSSSSSGSNLDTSDVMDDFQARLLISQFIEEASEVIPPPDEDESSISSGGSRLPLSPGELDMYSSDTFLSSSSMESIPEDLDQAAEDEAPGSVGVWTVSGGDQFNAAVRRREHGGHGG</sequence>
<feature type="compositionally biased region" description="Acidic residues" evidence="1">
    <location>
        <begin position="1061"/>
        <end position="1075"/>
    </location>
</feature>
<feature type="compositionally biased region" description="Polar residues" evidence="1">
    <location>
        <begin position="1548"/>
        <end position="1559"/>
    </location>
</feature>
<keyword evidence="3" id="KW-1185">Reference proteome</keyword>
<feature type="region of interest" description="Disordered" evidence="1">
    <location>
        <begin position="372"/>
        <end position="396"/>
    </location>
</feature>
<feature type="region of interest" description="Disordered" evidence="1">
    <location>
        <begin position="1147"/>
        <end position="1194"/>
    </location>
</feature>
<feature type="region of interest" description="Disordered" evidence="1">
    <location>
        <begin position="1478"/>
        <end position="1497"/>
    </location>
</feature>
<name>A0AAD9P9L8_RIDPI</name>
<protein>
    <submittedName>
        <fullName evidence="2">Uncharacterized protein</fullName>
    </submittedName>
</protein>
<reference evidence="2" key="1">
    <citation type="journal article" date="2023" name="Mol. Biol. Evol.">
        <title>Third-Generation Sequencing Reveals the Adaptive Role of the Epigenome in Three Deep-Sea Polychaetes.</title>
        <authorList>
            <person name="Perez M."/>
            <person name="Aroh O."/>
            <person name="Sun Y."/>
            <person name="Lan Y."/>
            <person name="Juniper S.K."/>
            <person name="Young C.R."/>
            <person name="Angers B."/>
            <person name="Qian P.Y."/>
        </authorList>
    </citation>
    <scope>NUCLEOTIDE SEQUENCE</scope>
    <source>
        <strain evidence="2">R07B-5</strain>
    </source>
</reference>
<feature type="compositionally biased region" description="Polar residues" evidence="1">
    <location>
        <begin position="375"/>
        <end position="384"/>
    </location>
</feature>